<sequence length="328" mass="33623">MDIQSSVILAVIVGLWFVWVGPYLLRGGFRPAMAEPAPGHAAAPLVSIPATASSGNQGIIMEYNAQPAPSTSSPVQQPSSRQPSQQAAGRPEFRIRYGRTALALTGAVALVVFVAGGALALAGVVAGQVPGFALLATFAVVVILRSLAIRDRRNRAAARANRAAHTASTSQAAGMRTPARPTQLFDGAAAEAQPAPEAAPAAPAPLTAAELRGQALKVAAEAGDTAAPSRPSGAPWQPVDVPKPTYVAAAKANRPAPAPLPAPEVKKPQVKTSIKQTAAQRTEEAAAQRSADAAEQHTEEAASAADVSGQPSAANRLNLDDVLQRRRA</sequence>
<evidence type="ECO:0000313" key="4">
    <source>
        <dbReference type="Proteomes" id="UP000829069"/>
    </source>
</evidence>
<feature type="transmembrane region" description="Helical" evidence="2">
    <location>
        <begin position="131"/>
        <end position="149"/>
    </location>
</feature>
<feature type="transmembrane region" description="Helical" evidence="2">
    <location>
        <begin position="100"/>
        <end position="125"/>
    </location>
</feature>
<keyword evidence="4" id="KW-1185">Reference proteome</keyword>
<keyword evidence="2" id="KW-0812">Transmembrane</keyword>
<feature type="compositionally biased region" description="Basic and acidic residues" evidence="1">
    <location>
        <begin position="281"/>
        <end position="300"/>
    </location>
</feature>
<keyword evidence="2" id="KW-0472">Membrane</keyword>
<evidence type="ECO:0000256" key="1">
    <source>
        <dbReference type="SAM" id="MobiDB-lite"/>
    </source>
</evidence>
<proteinExistence type="predicted"/>
<keyword evidence="2" id="KW-1133">Transmembrane helix</keyword>
<feature type="region of interest" description="Disordered" evidence="1">
    <location>
        <begin position="253"/>
        <end position="328"/>
    </location>
</feature>
<feature type="region of interest" description="Disordered" evidence="1">
    <location>
        <begin position="220"/>
        <end position="241"/>
    </location>
</feature>
<feature type="transmembrane region" description="Helical" evidence="2">
    <location>
        <begin position="6"/>
        <end position="25"/>
    </location>
</feature>
<evidence type="ECO:0000256" key="2">
    <source>
        <dbReference type="SAM" id="Phobius"/>
    </source>
</evidence>
<reference evidence="3 4" key="1">
    <citation type="submission" date="2022-03" db="EMBL/GenBank/DDBJ databases">
        <title>Isotopic signatures of nitrous oxide derived from detoxification processes.</title>
        <authorList>
            <person name="Behrendt U."/>
            <person name="Buchen C."/>
            <person name="Well R."/>
            <person name="Ulrich A."/>
            <person name="Rohe L."/>
            <person name="Kolb S."/>
            <person name="Schloter M."/>
            <person name="Horn M.A."/>
            <person name="Augustin J."/>
        </authorList>
    </citation>
    <scope>NUCLEOTIDE SEQUENCE [LARGE SCALE GENOMIC DNA]</scope>
    <source>
        <strain evidence="3 4">S4-C24</strain>
    </source>
</reference>
<name>A0ABY3WCG3_9MICC</name>
<protein>
    <submittedName>
        <fullName evidence="3">Uncharacterized protein</fullName>
    </submittedName>
</protein>
<feature type="compositionally biased region" description="Low complexity" evidence="1">
    <location>
        <begin position="67"/>
        <end position="88"/>
    </location>
</feature>
<evidence type="ECO:0000313" key="3">
    <source>
        <dbReference type="EMBL" id="UNK46893.1"/>
    </source>
</evidence>
<accession>A0ABY3WCG3</accession>
<dbReference type="EMBL" id="CP093326">
    <property type="protein sequence ID" value="UNK46893.1"/>
    <property type="molecule type" value="Genomic_DNA"/>
</dbReference>
<dbReference type="RefSeq" id="WP_241914773.1">
    <property type="nucleotide sequence ID" value="NZ_CP093326.1"/>
</dbReference>
<gene>
    <name evidence="3" type="ORF">MNQ99_05940</name>
</gene>
<feature type="compositionally biased region" description="Basic and acidic residues" evidence="1">
    <location>
        <begin position="318"/>
        <end position="328"/>
    </location>
</feature>
<organism evidence="3 4">
    <name type="scientific">Arthrobacter sulfonylureivorans</name>
    <dbReference type="NCBI Taxonomy" id="2486855"/>
    <lineage>
        <taxon>Bacteria</taxon>
        <taxon>Bacillati</taxon>
        <taxon>Actinomycetota</taxon>
        <taxon>Actinomycetes</taxon>
        <taxon>Micrococcales</taxon>
        <taxon>Micrococcaceae</taxon>
        <taxon>Arthrobacter</taxon>
    </lineage>
</organism>
<feature type="region of interest" description="Disordered" evidence="1">
    <location>
        <begin position="67"/>
        <end position="90"/>
    </location>
</feature>
<dbReference type="Proteomes" id="UP000829069">
    <property type="component" value="Chromosome"/>
</dbReference>